<accession>A0A848RJ85</accession>
<dbReference type="EMBL" id="JABDSR010000008">
    <property type="protein sequence ID" value="NMW85469.1"/>
    <property type="molecule type" value="Genomic_DNA"/>
</dbReference>
<name>A0A848RJ85_9FIRM</name>
<proteinExistence type="predicted"/>
<comment type="caution">
    <text evidence="1">The sequence shown here is derived from an EMBL/GenBank/DDBJ whole genome shotgun (WGS) entry which is preliminary data.</text>
</comment>
<dbReference type="Proteomes" id="UP000568273">
    <property type="component" value="Unassembled WGS sequence"/>
</dbReference>
<evidence type="ECO:0000313" key="2">
    <source>
        <dbReference type="Proteomes" id="UP000568273"/>
    </source>
</evidence>
<reference evidence="1" key="1">
    <citation type="submission" date="2020-04" db="EMBL/GenBank/DDBJ databases">
        <title>Peptoniphilus sp. nov. isolated from swine feces.</title>
        <authorList>
            <person name="Ryu S.W."/>
        </authorList>
    </citation>
    <scope>NUCLEOTIDE SEQUENCE [LARGE SCALE GENOMIC DNA]</scope>
    <source>
        <strain evidence="1">AGMB00490</strain>
    </source>
</reference>
<dbReference type="RefSeq" id="WP_169969514.1">
    <property type="nucleotide sequence ID" value="NZ_JABDSR010000008.1"/>
</dbReference>
<gene>
    <name evidence="1" type="ORF">HKO22_06955</name>
</gene>
<organism evidence="1 2">
    <name type="scientific">Peptoniphilus faecalis</name>
    <dbReference type="NCBI Taxonomy" id="2731255"/>
    <lineage>
        <taxon>Bacteria</taxon>
        <taxon>Bacillati</taxon>
        <taxon>Bacillota</taxon>
        <taxon>Tissierellia</taxon>
        <taxon>Tissierellales</taxon>
        <taxon>Peptoniphilaceae</taxon>
        <taxon>Peptoniphilus</taxon>
    </lineage>
</organism>
<keyword evidence="2" id="KW-1185">Reference proteome</keyword>
<protein>
    <submittedName>
        <fullName evidence="1">Uncharacterized protein</fullName>
    </submittedName>
</protein>
<dbReference type="AlphaFoldDB" id="A0A848RJ85"/>
<sequence length="59" mass="6974">MIKVLNAWWYNGTIGIVKVFNGFEVKYYIGIGYGQDEKEDIDKILKYGSRFYPEVFEVE</sequence>
<evidence type="ECO:0000313" key="1">
    <source>
        <dbReference type="EMBL" id="NMW85469.1"/>
    </source>
</evidence>